<sequence>MNILFFLVGICATFGLIALIIGIRHENEEQRRSRNHTRLLCSFSSILALAILCPHALAQQVVHAMGGTVTAIDAKALTLTIQSDQGYTTRFQALPKANAMLDKQIVALSSPADQLAKVGDHVVVLYIGDNTVLSALAIENLGPAPTAQHDGTVAGFDRHSHGVTLKGEPNALTLSEKTVVDTPDGVTTGLKYKPSKGDHIQIKSAQGAQEALFLSVAT</sequence>
<feature type="transmembrane region" description="Helical" evidence="1">
    <location>
        <begin position="6"/>
        <end position="25"/>
    </location>
</feature>
<reference evidence="2 3" key="1">
    <citation type="submission" date="2016-10" db="EMBL/GenBank/DDBJ databases">
        <authorList>
            <person name="de Groot N.N."/>
        </authorList>
    </citation>
    <scope>NUCLEOTIDE SEQUENCE [LARGE SCALE GENOMIC DNA]</scope>
    <source>
        <strain evidence="2 3">DSM 21001</strain>
    </source>
</reference>
<organism evidence="2 3">
    <name type="scientific">Granulicella pectinivorans</name>
    <dbReference type="NCBI Taxonomy" id="474950"/>
    <lineage>
        <taxon>Bacteria</taxon>
        <taxon>Pseudomonadati</taxon>
        <taxon>Acidobacteriota</taxon>
        <taxon>Terriglobia</taxon>
        <taxon>Terriglobales</taxon>
        <taxon>Acidobacteriaceae</taxon>
        <taxon>Granulicella</taxon>
    </lineage>
</organism>
<dbReference type="STRING" id="474950.SAMN05421771_2150"/>
<accession>A0A1I6MAG7</accession>
<feature type="transmembrane region" description="Helical" evidence="1">
    <location>
        <begin position="37"/>
        <end position="57"/>
    </location>
</feature>
<name>A0A1I6MAG7_9BACT</name>
<dbReference type="OrthoDB" id="27380at204434"/>
<keyword evidence="1" id="KW-1133">Transmembrane helix</keyword>
<keyword evidence="1" id="KW-0812">Transmembrane</keyword>
<dbReference type="AlphaFoldDB" id="A0A1I6MAG7"/>
<gene>
    <name evidence="2" type="ORF">SAMN05421771_2150</name>
</gene>
<evidence type="ECO:0000256" key="1">
    <source>
        <dbReference type="SAM" id="Phobius"/>
    </source>
</evidence>
<keyword evidence="3" id="KW-1185">Reference proteome</keyword>
<dbReference type="EMBL" id="FOZL01000001">
    <property type="protein sequence ID" value="SFS12542.1"/>
    <property type="molecule type" value="Genomic_DNA"/>
</dbReference>
<protein>
    <recommendedName>
        <fullName evidence="4">DUF5666 domain-containing protein</fullName>
    </recommendedName>
</protein>
<evidence type="ECO:0000313" key="3">
    <source>
        <dbReference type="Proteomes" id="UP000199024"/>
    </source>
</evidence>
<dbReference type="Proteomes" id="UP000199024">
    <property type="component" value="Unassembled WGS sequence"/>
</dbReference>
<dbReference type="RefSeq" id="WP_089839125.1">
    <property type="nucleotide sequence ID" value="NZ_FOZL01000001.1"/>
</dbReference>
<evidence type="ECO:0008006" key="4">
    <source>
        <dbReference type="Google" id="ProtNLM"/>
    </source>
</evidence>
<keyword evidence="1" id="KW-0472">Membrane</keyword>
<evidence type="ECO:0000313" key="2">
    <source>
        <dbReference type="EMBL" id="SFS12542.1"/>
    </source>
</evidence>
<proteinExistence type="predicted"/>